<dbReference type="PANTHER" id="PTHR21015">
    <property type="entry name" value="UDP-N-ACETYLGLUCOSAMINE--N-ACETYLMURAMYL-(PENTAPEPTIDE) PYROPHOSPHORYL-UNDECAPRENOL N-ACETYLGLUCOSAMINE TRANSFERASE 1"/>
    <property type="match status" value="1"/>
</dbReference>
<comment type="caution">
    <text evidence="10">Lacks conserved residue(s) required for the propagation of feature annotation.</text>
</comment>
<keyword evidence="1 10" id="KW-1003">Cell membrane</keyword>
<organism evidence="13 14">
    <name type="scientific">Psychrosphaera ytuae</name>
    <dbReference type="NCBI Taxonomy" id="2820710"/>
    <lineage>
        <taxon>Bacteria</taxon>
        <taxon>Pseudomonadati</taxon>
        <taxon>Pseudomonadota</taxon>
        <taxon>Gammaproteobacteria</taxon>
        <taxon>Alteromonadales</taxon>
        <taxon>Pseudoalteromonadaceae</taxon>
        <taxon>Psychrosphaera</taxon>
    </lineage>
</organism>
<comment type="function">
    <text evidence="10">Cell wall formation. Catalyzes the transfer of a GlcNAc subunit on undecaprenyl-pyrophosphoryl-MurNAc-pentapeptide (lipid intermediate I) to form undecaprenyl-pyrophosphoryl-MurNAc-(pentapeptide)GlcNAc (lipid intermediate II).</text>
</comment>
<keyword evidence="2 10" id="KW-0132">Cell division</keyword>
<dbReference type="GO" id="GO:0050511">
    <property type="term" value="F:undecaprenyldiphospho-muramoylpentapeptide beta-N-acetylglucosaminyltransferase activity"/>
    <property type="evidence" value="ECO:0007669"/>
    <property type="project" value="UniProtKB-UniRule"/>
</dbReference>
<dbReference type="SUPFAM" id="SSF53756">
    <property type="entry name" value="UDP-Glycosyltransferase/glycogen phosphorylase"/>
    <property type="match status" value="1"/>
</dbReference>
<evidence type="ECO:0000256" key="5">
    <source>
        <dbReference type="ARBA" id="ARBA00022960"/>
    </source>
</evidence>
<evidence type="ECO:0000256" key="1">
    <source>
        <dbReference type="ARBA" id="ARBA00022475"/>
    </source>
</evidence>
<keyword evidence="3 10" id="KW-0328">Glycosyltransferase</keyword>
<keyword evidence="9 10" id="KW-0961">Cell wall biogenesis/degradation</keyword>
<sequence length="366" mass="39432">MSQQSKAVIMAGGTGGHIFPGIALADELKQQGWQVDWIGTADRMEADLVPKHGLPIHFIEVSGVRGNGLIRKLKMPFMLLNAFLQARAILKQLAPDVVVGFGGYASGPGGLAAKSLGIPLILHEQNAVMGITNRYLSRFAKKVLLAFNNTRQCPESDRVEVVGNPVRAEIAQLNNVLKRPISDHSQTHILVIGGSLGAKVLNENVAKYVAPFMTLRGGLKVRHQAGKGNSELVQKNYSEHGFDTDSVTVTDFVDDMTEAYRWADLVICRAGALTVSEIAASGNAGIFVPLPHAVDDHQTANAMSLVEKGAAKIVAQSELEQKLPEVLHELLHAPNLIEEMQLKAKQNANLGTTARMLSLCQAFGSK</sequence>
<protein>
    <recommendedName>
        <fullName evidence="10">UDP-N-acetylglucosamine--N-acetylmuramyl-(pentapeptide) pyrophosphoryl-undecaprenol N-acetylglucosamine transferase</fullName>
        <ecNumber evidence="10">2.4.1.227</ecNumber>
    </recommendedName>
    <alternativeName>
        <fullName evidence="10">Undecaprenyl-PP-MurNAc-pentapeptide-UDPGlcNAc GlcNAc transferase</fullName>
    </alternativeName>
</protein>
<dbReference type="AlphaFoldDB" id="A0A975HL78"/>
<evidence type="ECO:0000256" key="7">
    <source>
        <dbReference type="ARBA" id="ARBA00023136"/>
    </source>
</evidence>
<feature type="domain" description="Glycosyl transferase family 28 C-terminal" evidence="12">
    <location>
        <begin position="189"/>
        <end position="347"/>
    </location>
</feature>
<dbReference type="EMBL" id="CP072110">
    <property type="protein sequence ID" value="QTH65084.1"/>
    <property type="molecule type" value="Genomic_DNA"/>
</dbReference>
<evidence type="ECO:0000259" key="11">
    <source>
        <dbReference type="Pfam" id="PF03033"/>
    </source>
</evidence>
<evidence type="ECO:0000256" key="9">
    <source>
        <dbReference type="ARBA" id="ARBA00023316"/>
    </source>
</evidence>
<feature type="binding site" evidence="10">
    <location>
        <begin position="272"/>
        <end position="277"/>
    </location>
    <ligand>
        <name>UDP-N-acetyl-alpha-D-glucosamine</name>
        <dbReference type="ChEBI" id="CHEBI:57705"/>
    </ligand>
</feature>
<dbReference type="Pfam" id="PF04101">
    <property type="entry name" value="Glyco_tran_28_C"/>
    <property type="match status" value="1"/>
</dbReference>
<comment type="similarity">
    <text evidence="10">Belongs to the glycosyltransferase 28 family. MurG subfamily.</text>
</comment>
<dbReference type="KEGG" id="psym:J1N51_06505"/>
<keyword evidence="4 10" id="KW-0808">Transferase</keyword>
<dbReference type="Proteomes" id="UP000682739">
    <property type="component" value="Chromosome"/>
</dbReference>
<keyword evidence="8 10" id="KW-0131">Cell cycle</keyword>
<feature type="binding site" evidence="10">
    <location>
        <position position="126"/>
    </location>
    <ligand>
        <name>UDP-N-acetyl-alpha-D-glucosamine</name>
        <dbReference type="ChEBI" id="CHEBI:57705"/>
    </ligand>
</feature>
<comment type="subcellular location">
    <subcellularLocation>
        <location evidence="10">Cell membrane</location>
        <topology evidence="10">Peripheral membrane protein</topology>
        <orientation evidence="10">Cytoplasmic side</orientation>
    </subcellularLocation>
</comment>
<dbReference type="InterPro" id="IPR004276">
    <property type="entry name" value="GlycoTrans_28_N"/>
</dbReference>
<feature type="binding site" evidence="10">
    <location>
        <position position="195"/>
    </location>
    <ligand>
        <name>UDP-N-acetyl-alpha-D-glucosamine</name>
        <dbReference type="ChEBI" id="CHEBI:57705"/>
    </ligand>
</feature>
<dbReference type="CDD" id="cd03785">
    <property type="entry name" value="GT28_MurG"/>
    <property type="match status" value="1"/>
</dbReference>
<evidence type="ECO:0000313" key="13">
    <source>
        <dbReference type="EMBL" id="QTH65084.1"/>
    </source>
</evidence>
<feature type="binding site" evidence="10">
    <location>
        <position position="167"/>
    </location>
    <ligand>
        <name>UDP-N-acetyl-alpha-D-glucosamine</name>
        <dbReference type="ChEBI" id="CHEBI:57705"/>
    </ligand>
</feature>
<evidence type="ECO:0000256" key="10">
    <source>
        <dbReference type="HAMAP-Rule" id="MF_00033"/>
    </source>
</evidence>
<feature type="binding site" evidence="10">
    <location>
        <position position="298"/>
    </location>
    <ligand>
        <name>UDP-N-acetyl-alpha-D-glucosamine</name>
        <dbReference type="ChEBI" id="CHEBI:57705"/>
    </ligand>
</feature>
<dbReference type="GO" id="GO:0005886">
    <property type="term" value="C:plasma membrane"/>
    <property type="evidence" value="ECO:0007669"/>
    <property type="project" value="UniProtKB-SubCell"/>
</dbReference>
<dbReference type="InterPro" id="IPR006009">
    <property type="entry name" value="GlcNAc_MurG"/>
</dbReference>
<proteinExistence type="inferred from homology"/>
<evidence type="ECO:0000256" key="3">
    <source>
        <dbReference type="ARBA" id="ARBA00022676"/>
    </source>
</evidence>
<feature type="binding site" evidence="10">
    <location>
        <begin position="14"/>
        <end position="16"/>
    </location>
    <ligand>
        <name>UDP-N-acetyl-alpha-D-glucosamine</name>
        <dbReference type="ChEBI" id="CHEBI:57705"/>
    </ligand>
</feature>
<dbReference type="RefSeq" id="WP_208833119.1">
    <property type="nucleotide sequence ID" value="NZ_CP072110.1"/>
</dbReference>
<evidence type="ECO:0000256" key="2">
    <source>
        <dbReference type="ARBA" id="ARBA00022618"/>
    </source>
</evidence>
<dbReference type="EC" id="2.4.1.227" evidence="10"/>
<dbReference type="Pfam" id="PF03033">
    <property type="entry name" value="Glyco_transf_28"/>
    <property type="match status" value="1"/>
</dbReference>
<dbReference type="GO" id="GO:0008360">
    <property type="term" value="P:regulation of cell shape"/>
    <property type="evidence" value="ECO:0007669"/>
    <property type="project" value="UniProtKB-KW"/>
</dbReference>
<feature type="domain" description="Glycosyltransferase family 28 N-terminal" evidence="11">
    <location>
        <begin position="8"/>
        <end position="144"/>
    </location>
</feature>
<comment type="pathway">
    <text evidence="10">Cell wall biogenesis; peptidoglycan biosynthesis.</text>
</comment>
<dbReference type="Gene3D" id="3.40.50.2000">
    <property type="entry name" value="Glycogen Phosphorylase B"/>
    <property type="match status" value="2"/>
</dbReference>
<dbReference type="HAMAP" id="MF_00033">
    <property type="entry name" value="MurG"/>
    <property type="match status" value="1"/>
</dbReference>
<dbReference type="InterPro" id="IPR007235">
    <property type="entry name" value="Glyco_trans_28_C"/>
</dbReference>
<accession>A0A975HL78</accession>
<evidence type="ECO:0000259" key="12">
    <source>
        <dbReference type="Pfam" id="PF04101"/>
    </source>
</evidence>
<dbReference type="NCBIfam" id="TIGR01133">
    <property type="entry name" value="murG"/>
    <property type="match status" value="1"/>
</dbReference>
<dbReference type="GO" id="GO:0009252">
    <property type="term" value="P:peptidoglycan biosynthetic process"/>
    <property type="evidence" value="ECO:0007669"/>
    <property type="project" value="UniProtKB-UniRule"/>
</dbReference>
<evidence type="ECO:0000313" key="14">
    <source>
        <dbReference type="Proteomes" id="UP000682739"/>
    </source>
</evidence>
<evidence type="ECO:0000256" key="4">
    <source>
        <dbReference type="ARBA" id="ARBA00022679"/>
    </source>
</evidence>
<dbReference type="GO" id="GO:0005975">
    <property type="term" value="P:carbohydrate metabolic process"/>
    <property type="evidence" value="ECO:0007669"/>
    <property type="project" value="InterPro"/>
</dbReference>
<keyword evidence="5 10" id="KW-0133">Cell shape</keyword>
<dbReference type="PANTHER" id="PTHR21015:SF22">
    <property type="entry name" value="GLYCOSYLTRANSFERASE"/>
    <property type="match status" value="1"/>
</dbReference>
<evidence type="ECO:0000256" key="8">
    <source>
        <dbReference type="ARBA" id="ARBA00023306"/>
    </source>
</evidence>
<dbReference type="GO" id="GO:0051301">
    <property type="term" value="P:cell division"/>
    <property type="evidence" value="ECO:0007669"/>
    <property type="project" value="UniProtKB-KW"/>
</dbReference>
<reference evidence="13" key="1">
    <citation type="submission" date="2021-03" db="EMBL/GenBank/DDBJ databases">
        <title>Description of Psychrosphaera ytuae sp. nov. isolated from deep sea sediment of South China Sea.</title>
        <authorList>
            <person name="Zhang J."/>
            <person name="Xu X.-D."/>
        </authorList>
    </citation>
    <scope>NUCLEOTIDE SEQUENCE</scope>
    <source>
        <strain evidence="13">MTZ26</strain>
    </source>
</reference>
<keyword evidence="14" id="KW-1185">Reference proteome</keyword>
<dbReference type="GO" id="GO:0071555">
    <property type="term" value="P:cell wall organization"/>
    <property type="evidence" value="ECO:0007669"/>
    <property type="project" value="UniProtKB-KW"/>
</dbReference>
<evidence type="ECO:0000256" key="6">
    <source>
        <dbReference type="ARBA" id="ARBA00022984"/>
    </source>
</evidence>
<keyword evidence="6 10" id="KW-0573">Peptidoglycan synthesis</keyword>
<comment type="catalytic activity">
    <reaction evidence="10">
        <text>di-trans,octa-cis-undecaprenyl diphospho-N-acetyl-alpha-D-muramoyl-L-alanyl-D-glutamyl-meso-2,6-diaminopimeloyl-D-alanyl-D-alanine + UDP-N-acetyl-alpha-D-glucosamine = di-trans,octa-cis-undecaprenyl diphospho-[N-acetyl-alpha-D-glucosaminyl-(1-&gt;4)]-N-acetyl-alpha-D-muramoyl-L-alanyl-D-glutamyl-meso-2,6-diaminopimeloyl-D-alanyl-D-alanine + UDP + H(+)</text>
        <dbReference type="Rhea" id="RHEA:31227"/>
        <dbReference type="ChEBI" id="CHEBI:15378"/>
        <dbReference type="ChEBI" id="CHEBI:57705"/>
        <dbReference type="ChEBI" id="CHEBI:58223"/>
        <dbReference type="ChEBI" id="CHEBI:61387"/>
        <dbReference type="ChEBI" id="CHEBI:61388"/>
        <dbReference type="EC" id="2.4.1.227"/>
    </reaction>
</comment>
<keyword evidence="7 10" id="KW-0472">Membrane</keyword>
<name>A0A975HL78_9GAMM</name>
<gene>
    <name evidence="10 13" type="primary">murG</name>
    <name evidence="13" type="ORF">J1N51_06505</name>
</gene>